<sequence>MRLHAFQLTDGTMHVVAERLAAALDARSELDGHDLGVADVDLARLSPHLVLGIGMDAWAIARGDDALLIRDALAAQAS</sequence>
<organism evidence="1 2">
    <name type="scientific">Cognatilysobacter xinjiangensis</name>
    <dbReference type="NCBI Taxonomy" id="546892"/>
    <lineage>
        <taxon>Bacteria</taxon>
        <taxon>Pseudomonadati</taxon>
        <taxon>Pseudomonadota</taxon>
        <taxon>Gammaproteobacteria</taxon>
        <taxon>Lysobacterales</taxon>
        <taxon>Lysobacteraceae</taxon>
        <taxon>Cognatilysobacter</taxon>
    </lineage>
</organism>
<comment type="caution">
    <text evidence="1">The sequence shown here is derived from an EMBL/GenBank/DDBJ whole genome shotgun (WGS) entry which is preliminary data.</text>
</comment>
<dbReference type="Proteomes" id="UP000643403">
    <property type="component" value="Unassembled WGS sequence"/>
</dbReference>
<accession>A0ABQ3BZS9</accession>
<reference evidence="2" key="1">
    <citation type="journal article" date="2019" name="Int. J. Syst. Evol. Microbiol.">
        <title>The Global Catalogue of Microorganisms (GCM) 10K type strain sequencing project: providing services to taxonomists for standard genome sequencing and annotation.</title>
        <authorList>
            <consortium name="The Broad Institute Genomics Platform"/>
            <consortium name="The Broad Institute Genome Sequencing Center for Infectious Disease"/>
            <person name="Wu L."/>
            <person name="Ma J."/>
        </authorList>
    </citation>
    <scope>NUCLEOTIDE SEQUENCE [LARGE SCALE GENOMIC DNA]</scope>
    <source>
        <strain evidence="2">KCTC 22558</strain>
    </source>
</reference>
<evidence type="ECO:0000313" key="1">
    <source>
        <dbReference type="EMBL" id="GGZ62747.1"/>
    </source>
</evidence>
<evidence type="ECO:0000313" key="2">
    <source>
        <dbReference type="Proteomes" id="UP000643403"/>
    </source>
</evidence>
<keyword evidence="2" id="KW-1185">Reference proteome</keyword>
<dbReference type="EMBL" id="BMXY01000001">
    <property type="protein sequence ID" value="GGZ62747.1"/>
    <property type="molecule type" value="Genomic_DNA"/>
</dbReference>
<gene>
    <name evidence="1" type="ORF">GCM10008101_16210</name>
</gene>
<dbReference type="RefSeq" id="WP_189448555.1">
    <property type="nucleotide sequence ID" value="NZ_BMXY01000001.1"/>
</dbReference>
<protein>
    <submittedName>
        <fullName evidence="1">Uncharacterized protein</fullName>
    </submittedName>
</protein>
<proteinExistence type="predicted"/>
<name>A0ABQ3BZS9_9GAMM</name>